<feature type="compositionally biased region" description="Basic residues" evidence="15">
    <location>
        <begin position="124"/>
        <end position="147"/>
    </location>
</feature>
<dbReference type="SUPFAM" id="SSF56601">
    <property type="entry name" value="beta-lactamase/transpeptidase-like"/>
    <property type="match status" value="1"/>
</dbReference>
<evidence type="ECO:0000259" key="18">
    <source>
        <dbReference type="Pfam" id="PF00912"/>
    </source>
</evidence>
<dbReference type="GO" id="GO:0008360">
    <property type="term" value="P:regulation of cell shape"/>
    <property type="evidence" value="ECO:0007669"/>
    <property type="project" value="UniProtKB-KW"/>
</dbReference>
<name>A0A081B737_9HYPH</name>
<evidence type="ECO:0000256" key="10">
    <source>
        <dbReference type="ARBA" id="ARBA00022984"/>
    </source>
</evidence>
<dbReference type="GO" id="GO:0009252">
    <property type="term" value="P:peptidoglycan biosynthetic process"/>
    <property type="evidence" value="ECO:0007669"/>
    <property type="project" value="UniProtKB-UniPathway"/>
</dbReference>
<comment type="similarity">
    <text evidence="3">In the N-terminal section; belongs to the glycosyltransferase 51 family.</text>
</comment>
<dbReference type="GO" id="GO:0008658">
    <property type="term" value="F:penicillin binding"/>
    <property type="evidence" value="ECO:0007669"/>
    <property type="project" value="InterPro"/>
</dbReference>
<evidence type="ECO:0000256" key="3">
    <source>
        <dbReference type="ARBA" id="ARBA00007739"/>
    </source>
</evidence>
<dbReference type="GO" id="GO:0030288">
    <property type="term" value="C:outer membrane-bounded periplasmic space"/>
    <property type="evidence" value="ECO:0007669"/>
    <property type="project" value="TreeGrafter"/>
</dbReference>
<evidence type="ECO:0000256" key="5">
    <source>
        <dbReference type="ARBA" id="ARBA00022670"/>
    </source>
</evidence>
<feature type="compositionally biased region" description="Gly residues" evidence="15">
    <location>
        <begin position="196"/>
        <end position="213"/>
    </location>
</feature>
<feature type="compositionally biased region" description="Basic and acidic residues" evidence="15">
    <location>
        <begin position="32"/>
        <end position="42"/>
    </location>
</feature>
<dbReference type="InterPro" id="IPR001460">
    <property type="entry name" value="PCN-bd_Tpept"/>
</dbReference>
<dbReference type="Pfam" id="PF00905">
    <property type="entry name" value="Transpeptidase"/>
    <property type="match status" value="1"/>
</dbReference>
<evidence type="ECO:0000256" key="9">
    <source>
        <dbReference type="ARBA" id="ARBA00022960"/>
    </source>
</evidence>
<evidence type="ECO:0000256" key="13">
    <source>
        <dbReference type="ARBA" id="ARBA00034000"/>
    </source>
</evidence>
<keyword evidence="16" id="KW-1133">Transmembrane helix</keyword>
<evidence type="ECO:0000256" key="8">
    <source>
        <dbReference type="ARBA" id="ARBA00022801"/>
    </source>
</evidence>
<dbReference type="EMBL" id="BBIO01000001">
    <property type="protein sequence ID" value="GAK43855.1"/>
    <property type="molecule type" value="Genomic_DNA"/>
</dbReference>
<feature type="transmembrane region" description="Helical" evidence="16">
    <location>
        <begin position="231"/>
        <end position="255"/>
    </location>
</feature>
<feature type="region of interest" description="Disordered" evidence="15">
    <location>
        <begin position="826"/>
        <end position="848"/>
    </location>
</feature>
<dbReference type="PANTHER" id="PTHR32282:SF33">
    <property type="entry name" value="PEPTIDOGLYCAN GLYCOSYLTRANSFERASE"/>
    <property type="match status" value="1"/>
</dbReference>
<keyword evidence="20" id="KW-1185">Reference proteome</keyword>
<keyword evidence="11" id="KW-0511">Multifunctional enzyme</keyword>
<keyword evidence="7" id="KW-0808">Transferase</keyword>
<dbReference type="InterPro" id="IPR036950">
    <property type="entry name" value="PBP_transglycosylase"/>
</dbReference>
<comment type="similarity">
    <text evidence="2">In the C-terminal section; belongs to the transpeptidase family.</text>
</comment>
<accession>A0A081B737</accession>
<evidence type="ECO:0000256" key="7">
    <source>
        <dbReference type="ARBA" id="ARBA00022679"/>
    </source>
</evidence>
<dbReference type="InterPro" id="IPR001264">
    <property type="entry name" value="Glyco_trans_51"/>
</dbReference>
<keyword evidence="12" id="KW-0961">Cell wall biogenesis/degradation</keyword>
<dbReference type="GO" id="GO:0008955">
    <property type="term" value="F:peptidoglycan glycosyltransferase activity"/>
    <property type="evidence" value="ECO:0007669"/>
    <property type="project" value="UniProtKB-EC"/>
</dbReference>
<feature type="region of interest" description="Disordered" evidence="15">
    <location>
        <begin position="1"/>
        <end position="157"/>
    </location>
</feature>
<dbReference type="UniPathway" id="UPA00219"/>
<dbReference type="Gene3D" id="3.40.710.10">
    <property type="entry name" value="DD-peptidase/beta-lactamase superfamily"/>
    <property type="match status" value="1"/>
</dbReference>
<evidence type="ECO:0000256" key="15">
    <source>
        <dbReference type="SAM" id="MobiDB-lite"/>
    </source>
</evidence>
<keyword evidence="5" id="KW-0645">Protease</keyword>
<keyword evidence="8" id="KW-0378">Hydrolase</keyword>
<protein>
    <submittedName>
        <fullName evidence="19">1A family penicillin-binding protein</fullName>
    </submittedName>
</protein>
<evidence type="ECO:0000256" key="4">
    <source>
        <dbReference type="ARBA" id="ARBA00022645"/>
    </source>
</evidence>
<dbReference type="InterPro" id="IPR050396">
    <property type="entry name" value="Glycosyltr_51/Transpeptidase"/>
</dbReference>
<dbReference type="GO" id="GO:0006508">
    <property type="term" value="P:proteolysis"/>
    <property type="evidence" value="ECO:0007669"/>
    <property type="project" value="UniProtKB-KW"/>
</dbReference>
<dbReference type="AlphaFoldDB" id="A0A081B737"/>
<keyword evidence="9" id="KW-0133">Cell shape</keyword>
<keyword evidence="6" id="KW-0328">Glycosyltransferase</keyword>
<evidence type="ECO:0000256" key="14">
    <source>
        <dbReference type="ARBA" id="ARBA00049902"/>
    </source>
</evidence>
<evidence type="ECO:0000256" key="16">
    <source>
        <dbReference type="SAM" id="Phobius"/>
    </source>
</evidence>
<dbReference type="SUPFAM" id="SSF53955">
    <property type="entry name" value="Lysozyme-like"/>
    <property type="match status" value="1"/>
</dbReference>
<feature type="compositionally biased region" description="Basic and acidic residues" evidence="15">
    <location>
        <begin position="13"/>
        <end position="23"/>
    </location>
</feature>
<evidence type="ECO:0000256" key="6">
    <source>
        <dbReference type="ARBA" id="ARBA00022676"/>
    </source>
</evidence>
<comment type="catalytic activity">
    <reaction evidence="14">
        <text>[GlcNAc-(1-&gt;4)-Mur2Ac(oyl-L-Ala-gamma-D-Glu-L-Lys-D-Ala-D-Ala)](n)-di-trans,octa-cis-undecaprenyl diphosphate + beta-D-GlcNAc-(1-&gt;4)-Mur2Ac(oyl-L-Ala-gamma-D-Glu-L-Lys-D-Ala-D-Ala)-di-trans,octa-cis-undecaprenyl diphosphate = [GlcNAc-(1-&gt;4)-Mur2Ac(oyl-L-Ala-gamma-D-Glu-L-Lys-D-Ala-D-Ala)](n+1)-di-trans,octa-cis-undecaprenyl diphosphate + di-trans,octa-cis-undecaprenyl diphosphate + H(+)</text>
        <dbReference type="Rhea" id="RHEA:23708"/>
        <dbReference type="Rhea" id="RHEA-COMP:9602"/>
        <dbReference type="Rhea" id="RHEA-COMP:9603"/>
        <dbReference type="ChEBI" id="CHEBI:15378"/>
        <dbReference type="ChEBI" id="CHEBI:58405"/>
        <dbReference type="ChEBI" id="CHEBI:60033"/>
        <dbReference type="ChEBI" id="CHEBI:78435"/>
        <dbReference type="EC" id="2.4.99.28"/>
    </reaction>
</comment>
<dbReference type="PANTHER" id="PTHR32282">
    <property type="entry name" value="BINDING PROTEIN TRANSPEPTIDASE, PUTATIVE-RELATED"/>
    <property type="match status" value="1"/>
</dbReference>
<feature type="domain" description="Penicillin-binding protein transpeptidase" evidence="17">
    <location>
        <begin position="541"/>
        <end position="770"/>
    </location>
</feature>
<evidence type="ECO:0000256" key="11">
    <source>
        <dbReference type="ARBA" id="ARBA00023268"/>
    </source>
</evidence>
<comment type="caution">
    <text evidence="19">The sequence shown here is derived from an EMBL/GenBank/DDBJ whole genome shotgun (WGS) entry which is preliminary data.</text>
</comment>
<keyword evidence="4" id="KW-0121">Carboxypeptidase</keyword>
<dbReference type="InterPro" id="IPR012338">
    <property type="entry name" value="Beta-lactam/transpept-like"/>
</dbReference>
<keyword evidence="16" id="KW-0472">Membrane</keyword>
<dbReference type="Pfam" id="PF00912">
    <property type="entry name" value="Transgly"/>
    <property type="match status" value="1"/>
</dbReference>
<evidence type="ECO:0000259" key="17">
    <source>
        <dbReference type="Pfam" id="PF00905"/>
    </source>
</evidence>
<feature type="region of interest" description="Disordered" evidence="15">
    <location>
        <begin position="187"/>
        <end position="225"/>
    </location>
</feature>
<reference evidence="19 20" key="1">
    <citation type="submission" date="2014-07" db="EMBL/GenBank/DDBJ databases">
        <title>Tepidicaulis marinum gen. nov., sp. nov., a novel marine bacterium denitrifying nitrate to nitrous oxide strictly under microaerobic conditions.</title>
        <authorList>
            <person name="Takeuchi M."/>
            <person name="Yamagishi T."/>
            <person name="Kamagata Y."/>
            <person name="Oshima K."/>
            <person name="Hattori M."/>
            <person name="Katayama T."/>
            <person name="Hanada S."/>
            <person name="Tamaki H."/>
            <person name="Marumo K."/>
            <person name="Maeda H."/>
            <person name="Nedachi M."/>
            <person name="Iwasaki W."/>
            <person name="Suwa Y."/>
            <person name="Sakata S."/>
        </authorList>
    </citation>
    <scope>NUCLEOTIDE SEQUENCE [LARGE SCALE GENOMIC DNA]</scope>
    <source>
        <strain evidence="19 20">MA2</strain>
    </source>
</reference>
<keyword evidence="16" id="KW-0812">Transmembrane</keyword>
<dbReference type="Proteomes" id="UP000028702">
    <property type="component" value="Unassembled WGS sequence"/>
</dbReference>
<proteinExistence type="inferred from homology"/>
<evidence type="ECO:0000256" key="12">
    <source>
        <dbReference type="ARBA" id="ARBA00023316"/>
    </source>
</evidence>
<feature type="compositionally biased region" description="Basic and acidic residues" evidence="15">
    <location>
        <begin position="52"/>
        <end position="90"/>
    </location>
</feature>
<evidence type="ECO:0000313" key="20">
    <source>
        <dbReference type="Proteomes" id="UP000028702"/>
    </source>
</evidence>
<evidence type="ECO:0000313" key="19">
    <source>
        <dbReference type="EMBL" id="GAK43855.1"/>
    </source>
</evidence>
<sequence length="878" mass="94435">MMDSDNMSSGGNRRGERDKKPSRADASGSRESAQETWRERRVQGLGTVRLGPEGEGKTRLKREAPGSEPESGRKEDGPEHGPKSTFDLRDVYPVPPFAGQVPPAKKAAKKKRATTDDDVTAKSKPAKRAAKKTPARKPAAKKPAAKKTVREKSRTADAQPSMSYFDWAIRGPRSSLSALKSVAGIFAPPRRKRRSSGGGGSGGNGNGGGGGRSGSARRSSRKPMPVKAGKLGYWTAVCAAWGGIFLGMIIFYYAVTLPGTDELWDVDNSPGVTLVFEDGAVLANRGGFAGAAVPLADLPPHLVHAVLAIEDERFYSHFGIDPRGILRAAWVNFKTGSFTQGGSTITQQLAKNVFLEPDRTLGRKVQEVLLALWLEARFTKDEILTLYLNRVYFGGGAYGVEAAARRYFNKSAREVTLAEGAMLAGLLKAPSRYAPTRDLELAQERAATVLANMVREGFISQEEGQYAFDHPATLNGYKGSGSVNYAVDWVLGVLPSFAGRPTSDTRVVTTIDPYLQRKAEAVVEEALARDGEKLGARQAALVAMTPDGAVKAMVGGRSYRESQFNRAVQAKRQPGSAFKPIVYLAAIEGGLSPQSVRVDAPISVDGWSPENYGRKFEGMMPVHRALARSVNTVAVQISEEVGRDQVIRTARRLGLSSSMQPHPSLALGTFETTLLELTAAYASFANGGYGVIPHGIERVETGTGVLLYERRGDGPGRVISPRALGAMNFMLKEVMESGTGRKAALDGRPAGGKTGTSQDSRDAWFIGYTADIVVGIWVGNDDSTPMNRVTGGTLPAVMWHDFMVRTQQKVPVSALPGSFDGSDVGTASIASGNDENWPFSVGRDEQPDEARSFLDRIFGAVAQEEETAPDLRPGRKWR</sequence>
<dbReference type="GO" id="GO:0009002">
    <property type="term" value="F:serine-type D-Ala-D-Ala carboxypeptidase activity"/>
    <property type="evidence" value="ECO:0007669"/>
    <property type="project" value="UniProtKB-EC"/>
</dbReference>
<dbReference type="FunFam" id="1.10.3810.10:FF:000001">
    <property type="entry name" value="Penicillin-binding protein 1A"/>
    <property type="match status" value="1"/>
</dbReference>
<comment type="pathway">
    <text evidence="1">Cell wall biogenesis; peptidoglycan biosynthesis.</text>
</comment>
<organism evidence="19 20">
    <name type="scientific">Tepidicaulis marinus</name>
    <dbReference type="NCBI Taxonomy" id="1333998"/>
    <lineage>
        <taxon>Bacteria</taxon>
        <taxon>Pseudomonadati</taxon>
        <taxon>Pseudomonadota</taxon>
        <taxon>Alphaproteobacteria</taxon>
        <taxon>Hyphomicrobiales</taxon>
        <taxon>Parvibaculaceae</taxon>
        <taxon>Tepidicaulis</taxon>
    </lineage>
</organism>
<evidence type="ECO:0000256" key="1">
    <source>
        <dbReference type="ARBA" id="ARBA00004752"/>
    </source>
</evidence>
<dbReference type="GO" id="GO:0071555">
    <property type="term" value="P:cell wall organization"/>
    <property type="evidence" value="ECO:0007669"/>
    <property type="project" value="UniProtKB-KW"/>
</dbReference>
<gene>
    <name evidence="19" type="ORF">M2A_0354</name>
</gene>
<comment type="catalytic activity">
    <reaction evidence="13">
        <text>Preferential cleavage: (Ac)2-L-Lys-D-Ala-|-D-Ala. Also transpeptidation of peptidyl-alanyl moieties that are N-acyl substituents of D-alanine.</text>
        <dbReference type="EC" id="3.4.16.4"/>
    </reaction>
</comment>
<dbReference type="NCBIfam" id="TIGR02074">
    <property type="entry name" value="PBP_1a_fam"/>
    <property type="match status" value="1"/>
</dbReference>
<dbReference type="STRING" id="1333998.M2A_0354"/>
<feature type="domain" description="Glycosyl transferase family 51" evidence="18">
    <location>
        <begin position="291"/>
        <end position="453"/>
    </location>
</feature>
<feature type="compositionally biased region" description="Polar residues" evidence="15">
    <location>
        <begin position="1"/>
        <end position="11"/>
    </location>
</feature>
<evidence type="ECO:0000256" key="2">
    <source>
        <dbReference type="ARBA" id="ARBA00007090"/>
    </source>
</evidence>
<dbReference type="Gene3D" id="1.10.3810.10">
    <property type="entry name" value="Biosynthetic peptidoglycan transglycosylase-like"/>
    <property type="match status" value="1"/>
</dbReference>
<dbReference type="RefSeq" id="WP_052379118.1">
    <property type="nucleotide sequence ID" value="NZ_BBIO01000001.1"/>
</dbReference>
<dbReference type="eggNOG" id="COG0744">
    <property type="taxonomic scope" value="Bacteria"/>
</dbReference>
<keyword evidence="10" id="KW-0573">Peptidoglycan synthesis</keyword>
<dbReference type="InterPro" id="IPR023346">
    <property type="entry name" value="Lysozyme-like_dom_sf"/>
</dbReference>